<keyword evidence="2 5" id="KW-0863">Zinc-finger</keyword>
<organism evidence="7">
    <name type="scientific">Lepeophtheirus salmonis</name>
    <name type="common">Salmon louse</name>
    <name type="synonym">Caligus salmonis</name>
    <dbReference type="NCBI Taxonomy" id="72036"/>
    <lineage>
        <taxon>Eukaryota</taxon>
        <taxon>Metazoa</taxon>
        <taxon>Ecdysozoa</taxon>
        <taxon>Arthropoda</taxon>
        <taxon>Crustacea</taxon>
        <taxon>Multicrustacea</taxon>
        <taxon>Hexanauplia</taxon>
        <taxon>Copepoda</taxon>
        <taxon>Siphonostomatoida</taxon>
        <taxon>Caligidae</taxon>
        <taxon>Lepeophtheirus</taxon>
    </lineage>
</organism>
<proteinExistence type="predicted"/>
<dbReference type="GO" id="GO:0008270">
    <property type="term" value="F:zinc ion binding"/>
    <property type="evidence" value="ECO:0007669"/>
    <property type="project" value="UniProtKB-KW"/>
</dbReference>
<protein>
    <recommendedName>
        <fullName evidence="6">THAP-type domain-containing protein</fullName>
    </recommendedName>
</protein>
<dbReference type="EMBL" id="HACA01032112">
    <property type="protein sequence ID" value="CDW49473.1"/>
    <property type="molecule type" value="Transcribed_RNA"/>
</dbReference>
<evidence type="ECO:0000256" key="5">
    <source>
        <dbReference type="PROSITE-ProRule" id="PRU00309"/>
    </source>
</evidence>
<feature type="domain" description="THAP-type" evidence="6">
    <location>
        <begin position="1"/>
        <end position="81"/>
    </location>
</feature>
<accession>A0A0K2VG82</accession>
<reference evidence="7" key="1">
    <citation type="submission" date="2014-05" db="EMBL/GenBank/DDBJ databases">
        <authorList>
            <person name="Chronopoulou M."/>
        </authorList>
    </citation>
    <scope>NUCLEOTIDE SEQUENCE</scope>
    <source>
        <tissue evidence="7">Whole organism</tissue>
    </source>
</reference>
<dbReference type="AlphaFoldDB" id="A0A0K2VG82"/>
<dbReference type="InterPro" id="IPR006612">
    <property type="entry name" value="THAP_Znf"/>
</dbReference>
<dbReference type="GO" id="GO:0003677">
    <property type="term" value="F:DNA binding"/>
    <property type="evidence" value="ECO:0007669"/>
    <property type="project" value="UniProtKB-UniRule"/>
</dbReference>
<sequence>MAYTYSALGCSSNTSKDSEVSIHSFPIKDSTMLAKWLKTVGYTTVFELSMFMIYSECTPRILETQVIRRHQLAQDCVANMLRSMSLYLWNKT</sequence>
<evidence type="ECO:0000313" key="7">
    <source>
        <dbReference type="EMBL" id="CDW49474.1"/>
    </source>
</evidence>
<evidence type="ECO:0000256" key="4">
    <source>
        <dbReference type="ARBA" id="ARBA00023125"/>
    </source>
</evidence>
<evidence type="ECO:0000256" key="2">
    <source>
        <dbReference type="ARBA" id="ARBA00022771"/>
    </source>
</evidence>
<evidence type="ECO:0000256" key="3">
    <source>
        <dbReference type="ARBA" id="ARBA00022833"/>
    </source>
</evidence>
<keyword evidence="1" id="KW-0479">Metal-binding</keyword>
<dbReference type="EMBL" id="HACA01032113">
    <property type="protein sequence ID" value="CDW49474.1"/>
    <property type="molecule type" value="Transcribed_RNA"/>
</dbReference>
<dbReference type="PROSITE" id="PS50950">
    <property type="entry name" value="ZF_THAP"/>
    <property type="match status" value="1"/>
</dbReference>
<name>A0A0K2VG82_LEPSM</name>
<evidence type="ECO:0000259" key="6">
    <source>
        <dbReference type="PROSITE" id="PS50950"/>
    </source>
</evidence>
<keyword evidence="4 5" id="KW-0238">DNA-binding</keyword>
<keyword evidence="3" id="KW-0862">Zinc</keyword>
<evidence type="ECO:0000256" key="1">
    <source>
        <dbReference type="ARBA" id="ARBA00022723"/>
    </source>
</evidence>